<evidence type="ECO:0000256" key="2">
    <source>
        <dbReference type="SAM" id="MobiDB-lite"/>
    </source>
</evidence>
<gene>
    <name evidence="3" type="ORF">LuPra_00531</name>
</gene>
<feature type="compositionally biased region" description="Basic residues" evidence="2">
    <location>
        <begin position="221"/>
        <end position="233"/>
    </location>
</feature>
<feature type="region of interest" description="Disordered" evidence="2">
    <location>
        <begin position="205"/>
        <end position="279"/>
    </location>
</feature>
<evidence type="ECO:0000313" key="4">
    <source>
        <dbReference type="Proteomes" id="UP000076079"/>
    </source>
</evidence>
<protein>
    <submittedName>
        <fullName evidence="3">Uncharacterized protein</fullName>
    </submittedName>
</protein>
<organism evidence="3 4">
    <name type="scientific">Luteitalea pratensis</name>
    <dbReference type="NCBI Taxonomy" id="1855912"/>
    <lineage>
        <taxon>Bacteria</taxon>
        <taxon>Pseudomonadati</taxon>
        <taxon>Acidobacteriota</taxon>
        <taxon>Vicinamibacteria</taxon>
        <taxon>Vicinamibacterales</taxon>
        <taxon>Vicinamibacteraceae</taxon>
        <taxon>Luteitalea</taxon>
    </lineage>
</organism>
<accession>A0A143PHY1</accession>
<feature type="coiled-coil region" evidence="1">
    <location>
        <begin position="155"/>
        <end position="182"/>
    </location>
</feature>
<keyword evidence="1" id="KW-0175">Coiled coil</keyword>
<reference evidence="4" key="2">
    <citation type="submission" date="2016-04" db="EMBL/GenBank/DDBJ databases">
        <title>First Complete Genome Sequence of a Subdivision 6 Acidobacterium.</title>
        <authorList>
            <person name="Huang S."/>
            <person name="Vieira S."/>
            <person name="Bunk B."/>
            <person name="Riedel T."/>
            <person name="Sproeer C."/>
            <person name="Overmann J."/>
        </authorList>
    </citation>
    <scope>NUCLEOTIDE SEQUENCE [LARGE SCALE GENOMIC DNA]</scope>
    <source>
        <strain evidence="4">DSM 100886 HEG_-6_39</strain>
    </source>
</reference>
<name>A0A143PHY1_LUTPR</name>
<dbReference type="AlphaFoldDB" id="A0A143PHY1"/>
<proteinExistence type="predicted"/>
<dbReference type="STRING" id="1855912.LuPra_00531"/>
<evidence type="ECO:0000313" key="3">
    <source>
        <dbReference type="EMBL" id="AMY07364.1"/>
    </source>
</evidence>
<keyword evidence="4" id="KW-1185">Reference proteome</keyword>
<reference evidence="3 4" key="1">
    <citation type="journal article" date="2016" name="Genome Announc.">
        <title>First Complete Genome Sequence of a Subdivision 6 Acidobacterium Strain.</title>
        <authorList>
            <person name="Huang S."/>
            <person name="Vieira S."/>
            <person name="Bunk B."/>
            <person name="Riedel T."/>
            <person name="Sproer C."/>
            <person name="Overmann J."/>
        </authorList>
    </citation>
    <scope>NUCLEOTIDE SEQUENCE [LARGE SCALE GENOMIC DNA]</scope>
    <source>
        <strain evidence="4">DSM 100886 HEG_-6_39</strain>
    </source>
</reference>
<dbReference type="EMBL" id="CP015136">
    <property type="protein sequence ID" value="AMY07364.1"/>
    <property type="molecule type" value="Genomic_DNA"/>
</dbReference>
<sequence length="279" mass="30882">MPEFSVRADSVNVEEIMRQIRARVKEKRGADYTEEEIKELAGVKLERFLDPLAVRSGLLDEYRSQRAVTTLVDIEPAPDLYGFDDESIYASSRSFLRTLRKILNPILKLFFNPNPLIRVLNMQTALNGYYTRSIARVSGREALNFEVLNNIVVELTRLSIENRNLKMRVESLNTRLDFAERRGRALEGVVQYKQGASPVSLTTLDPVADANLAPEDADKAGRRRRRRRGRRRGAAGEGGEAGASQDGGAEYAPGDDAPQDGDDTRPSSAGDGGADPAQS</sequence>
<evidence type="ECO:0000256" key="1">
    <source>
        <dbReference type="SAM" id="Coils"/>
    </source>
</evidence>
<dbReference type="Proteomes" id="UP000076079">
    <property type="component" value="Chromosome"/>
</dbReference>
<dbReference type="KEGG" id="abac:LuPra_00531"/>
<dbReference type="RefSeq" id="WP_110169324.1">
    <property type="nucleotide sequence ID" value="NZ_CP015136.1"/>
</dbReference>